<dbReference type="SUPFAM" id="SSF53756">
    <property type="entry name" value="UDP-Glycosyltransferase/glycogen phosphorylase"/>
    <property type="match status" value="1"/>
</dbReference>
<reference evidence="4" key="1">
    <citation type="journal article" date="2019" name="Int. J. Syst. Evol. Microbiol.">
        <title>The Global Catalogue of Microorganisms (GCM) 10K type strain sequencing project: providing services to taxonomists for standard genome sequencing and annotation.</title>
        <authorList>
            <consortium name="The Broad Institute Genomics Platform"/>
            <consortium name="The Broad Institute Genome Sequencing Center for Infectious Disease"/>
            <person name="Wu L."/>
            <person name="Ma J."/>
        </authorList>
    </citation>
    <scope>NUCLEOTIDE SEQUENCE [LARGE SCALE GENOMIC DNA]</scope>
    <source>
        <strain evidence="4">JCM 16034</strain>
    </source>
</reference>
<evidence type="ECO:0000313" key="3">
    <source>
        <dbReference type="EMBL" id="GAA2202871.1"/>
    </source>
</evidence>
<accession>A0ABP5NTN7</accession>
<gene>
    <name evidence="3" type="ORF">GCM10009849_33010</name>
</gene>
<proteinExistence type="predicted"/>
<dbReference type="CDD" id="cd03789">
    <property type="entry name" value="GT9_LPS_heptosyltransferase"/>
    <property type="match status" value="1"/>
</dbReference>
<dbReference type="Pfam" id="PF01075">
    <property type="entry name" value="Glyco_transf_9"/>
    <property type="match status" value="1"/>
</dbReference>
<evidence type="ECO:0000313" key="4">
    <source>
        <dbReference type="Proteomes" id="UP001500432"/>
    </source>
</evidence>
<sequence length="376" mass="39255">MTAEASTVGATAQTDEAPFEDVRRIAVLRGGGIGDLVAALPALEALRAAYRDAEIVLLTTPKLAPVLEGRPTPADRIVRVPFFPDAPDAQGRTWRDDPATQEVVAGLRSEGVGLAVQLHGGGANSNPFVAALGAPHTVGCATREALRLERDMPHVYYQREVSRWLEVASLAGAPAVVTDPRLAVIPADGAAAAEWLRPGPGLVVVHPGATDPRRRWPADRFAAVAAELAADGWQVLVVGDDGERGLADGIAHDAAGLAPSAAGRIASAAGRTSLQGLLGLLATARLVVANDSGPRHLAQALGTPTASVYWGPNLINAGPTGRRHHRVQVSWRQLCPVCGADGTDPFLQPCEHEVPWVDGVATERVLADARDLLAGR</sequence>
<keyword evidence="4" id="KW-1185">Reference proteome</keyword>
<evidence type="ECO:0000256" key="2">
    <source>
        <dbReference type="ARBA" id="ARBA00022679"/>
    </source>
</evidence>
<dbReference type="PANTHER" id="PTHR30160">
    <property type="entry name" value="TETRAACYLDISACCHARIDE 4'-KINASE-RELATED"/>
    <property type="match status" value="1"/>
</dbReference>
<name>A0ABP5NTN7_9MICC</name>
<dbReference type="EMBL" id="BAAAQW010000012">
    <property type="protein sequence ID" value="GAA2202871.1"/>
    <property type="molecule type" value="Genomic_DNA"/>
</dbReference>
<organism evidence="3 4">
    <name type="scientific">Sinomonas flava</name>
    <dbReference type="NCBI Taxonomy" id="496857"/>
    <lineage>
        <taxon>Bacteria</taxon>
        <taxon>Bacillati</taxon>
        <taxon>Actinomycetota</taxon>
        <taxon>Actinomycetes</taxon>
        <taxon>Micrococcales</taxon>
        <taxon>Micrococcaceae</taxon>
        <taxon>Sinomonas</taxon>
    </lineage>
</organism>
<evidence type="ECO:0000256" key="1">
    <source>
        <dbReference type="ARBA" id="ARBA00022676"/>
    </source>
</evidence>
<comment type="caution">
    <text evidence="3">The sequence shown here is derived from an EMBL/GenBank/DDBJ whole genome shotgun (WGS) entry which is preliminary data.</text>
</comment>
<dbReference type="InterPro" id="IPR002201">
    <property type="entry name" value="Glyco_trans_9"/>
</dbReference>
<keyword evidence="2" id="KW-0808">Transferase</keyword>
<keyword evidence="1" id="KW-0328">Glycosyltransferase</keyword>
<dbReference type="Proteomes" id="UP001500432">
    <property type="component" value="Unassembled WGS sequence"/>
</dbReference>
<protein>
    <submittedName>
        <fullName evidence="3">Glycosyltransferase family 9 protein</fullName>
    </submittedName>
</protein>
<dbReference type="InterPro" id="IPR051199">
    <property type="entry name" value="LPS_LOS_Heptosyltrfase"/>
</dbReference>
<dbReference type="RefSeq" id="WP_344300896.1">
    <property type="nucleotide sequence ID" value="NZ_BAAAQW010000012.1"/>
</dbReference>
<dbReference type="Gene3D" id="3.40.50.2000">
    <property type="entry name" value="Glycogen Phosphorylase B"/>
    <property type="match status" value="2"/>
</dbReference>
<dbReference type="PANTHER" id="PTHR30160:SF1">
    <property type="entry name" value="LIPOPOLYSACCHARIDE 1,2-N-ACETYLGLUCOSAMINETRANSFERASE-RELATED"/>
    <property type="match status" value="1"/>
</dbReference>